<feature type="domain" description="Dienelactone hydrolase" evidence="1">
    <location>
        <begin position="28"/>
        <end position="254"/>
    </location>
</feature>
<accession>A0A8H4QGR2</accession>
<dbReference type="PANTHER" id="PTHR17630">
    <property type="entry name" value="DIENELACTONE HYDROLASE"/>
    <property type="match status" value="1"/>
</dbReference>
<sequence>MSLCNDCIRGVTHEGTPKGAWEVIGGVNTYVATPRGGRAYPRNVAILFLPDAYGPQLINSRLLADDFASNGFQVFIPDYLDNDPLPPHVMVPGMPKVPFDIDKWLAKHGERQTRPLIDALMRALREERGIERFAAVGYCFGGKYVFDLACENIIQAAVVAHPSLLNVPGDFEKYVQKSRIPLLMHTCPIDSQFPPSAANAADSILGNGKFAPGYVRLNYDGCRHGFTIRGDLSDPVVKKAKEDAFKATVAWLRVHLCASPRGPRYDREAPRIRNVL</sequence>
<dbReference type="EMBL" id="JAACJL010000058">
    <property type="protein sequence ID" value="KAF4610804.1"/>
    <property type="molecule type" value="Genomic_DNA"/>
</dbReference>
<dbReference type="GO" id="GO:0016787">
    <property type="term" value="F:hydrolase activity"/>
    <property type="evidence" value="ECO:0007669"/>
    <property type="project" value="InterPro"/>
</dbReference>
<dbReference type="PANTHER" id="PTHR17630:SF44">
    <property type="entry name" value="PROTEIN AIM2"/>
    <property type="match status" value="1"/>
</dbReference>
<proteinExistence type="predicted"/>
<dbReference type="AlphaFoldDB" id="A0A8H4QGR2"/>
<evidence type="ECO:0000313" key="3">
    <source>
        <dbReference type="Proteomes" id="UP000521872"/>
    </source>
</evidence>
<gene>
    <name evidence="2" type="ORF">D9613_006672</name>
</gene>
<reference evidence="2 3" key="1">
    <citation type="submission" date="2019-12" db="EMBL/GenBank/DDBJ databases">
        <authorList>
            <person name="Floudas D."/>
            <person name="Bentzer J."/>
            <person name="Ahren D."/>
            <person name="Johansson T."/>
            <person name="Persson P."/>
            <person name="Tunlid A."/>
        </authorList>
    </citation>
    <scope>NUCLEOTIDE SEQUENCE [LARGE SCALE GENOMIC DNA]</scope>
    <source>
        <strain evidence="2 3">CBS 102.39</strain>
    </source>
</reference>
<evidence type="ECO:0000259" key="1">
    <source>
        <dbReference type="Pfam" id="PF01738"/>
    </source>
</evidence>
<dbReference type="InterPro" id="IPR029058">
    <property type="entry name" value="AB_hydrolase_fold"/>
</dbReference>
<dbReference type="Gene3D" id="3.40.50.1820">
    <property type="entry name" value="alpha/beta hydrolase"/>
    <property type="match status" value="1"/>
</dbReference>
<name>A0A8H4QGR2_9AGAR</name>
<comment type="caution">
    <text evidence="2">The sequence shown here is derived from an EMBL/GenBank/DDBJ whole genome shotgun (WGS) entry which is preliminary data.</text>
</comment>
<protein>
    <recommendedName>
        <fullName evidence="1">Dienelactone hydrolase domain-containing protein</fullName>
    </recommendedName>
</protein>
<dbReference type="SUPFAM" id="SSF53474">
    <property type="entry name" value="alpha/beta-Hydrolases"/>
    <property type="match status" value="1"/>
</dbReference>
<organism evidence="2 3">
    <name type="scientific">Agrocybe pediades</name>
    <dbReference type="NCBI Taxonomy" id="84607"/>
    <lineage>
        <taxon>Eukaryota</taxon>
        <taxon>Fungi</taxon>
        <taxon>Dikarya</taxon>
        <taxon>Basidiomycota</taxon>
        <taxon>Agaricomycotina</taxon>
        <taxon>Agaricomycetes</taxon>
        <taxon>Agaricomycetidae</taxon>
        <taxon>Agaricales</taxon>
        <taxon>Agaricineae</taxon>
        <taxon>Strophariaceae</taxon>
        <taxon>Agrocybe</taxon>
    </lineage>
</organism>
<dbReference type="InterPro" id="IPR002925">
    <property type="entry name" value="Dienelactn_hydro"/>
</dbReference>
<dbReference type="Proteomes" id="UP000521872">
    <property type="component" value="Unassembled WGS sequence"/>
</dbReference>
<dbReference type="Pfam" id="PF01738">
    <property type="entry name" value="DLH"/>
    <property type="match status" value="1"/>
</dbReference>
<keyword evidence="3" id="KW-1185">Reference proteome</keyword>
<evidence type="ECO:0000313" key="2">
    <source>
        <dbReference type="EMBL" id="KAF4610804.1"/>
    </source>
</evidence>